<dbReference type="EMBL" id="JACIEH010000001">
    <property type="protein sequence ID" value="MBB4096527.1"/>
    <property type="molecule type" value="Genomic_DNA"/>
</dbReference>
<reference evidence="2 3" key="1">
    <citation type="submission" date="2020-08" db="EMBL/GenBank/DDBJ databases">
        <title>Genomic Encyclopedia of Type Strains, Phase IV (KMG-IV): sequencing the most valuable type-strain genomes for metagenomic binning, comparative biology and taxonomic classification.</title>
        <authorList>
            <person name="Goeker M."/>
        </authorList>
    </citation>
    <scope>NUCLEOTIDE SEQUENCE [LARGE SCALE GENOMIC DNA]</scope>
    <source>
        <strain evidence="2 3">DSM 101806</strain>
    </source>
</reference>
<dbReference type="Pfam" id="PF07238">
    <property type="entry name" value="PilZ"/>
    <property type="match status" value="1"/>
</dbReference>
<name>A0A7W6JQA5_9SPHN</name>
<evidence type="ECO:0000313" key="2">
    <source>
        <dbReference type="EMBL" id="MBB4096527.1"/>
    </source>
</evidence>
<dbReference type="InterPro" id="IPR009875">
    <property type="entry name" value="PilZ_domain"/>
</dbReference>
<proteinExistence type="predicted"/>
<comment type="caution">
    <text evidence="2">The sequence shown here is derived from an EMBL/GenBank/DDBJ whole genome shotgun (WGS) entry which is preliminary data.</text>
</comment>
<evidence type="ECO:0000313" key="3">
    <source>
        <dbReference type="Proteomes" id="UP000557392"/>
    </source>
</evidence>
<dbReference type="RefSeq" id="WP_183993493.1">
    <property type="nucleotide sequence ID" value="NZ_JACIEH010000001.1"/>
</dbReference>
<dbReference type="GO" id="GO:0035438">
    <property type="term" value="F:cyclic-di-GMP binding"/>
    <property type="evidence" value="ECO:0007669"/>
    <property type="project" value="InterPro"/>
</dbReference>
<dbReference type="SUPFAM" id="SSF141371">
    <property type="entry name" value="PilZ domain-like"/>
    <property type="match status" value="1"/>
</dbReference>
<dbReference type="AlphaFoldDB" id="A0A7W6JQA5"/>
<keyword evidence="3" id="KW-1185">Reference proteome</keyword>
<sequence>MHAGAHLPSSSGSQERAPRKNLFLAAAIEADALKVPVRIRNLSEGGAMLDGSVLPRTGTPLILRRAEIEVPARVVWQGEGRCGVAFDHSAVTVDEWISGNRIATFDGYRGQARVDAIQEAVRGGAALPAEPAPHPAAPAMADLGERLVEEVFLVRELLNSLGERLVEDPHVIARHLEALQNLDRASQILEHLGSILGAEDPGAAAQAVVMQDLRARLLRPSSANDG</sequence>
<dbReference type="Proteomes" id="UP000557392">
    <property type="component" value="Unassembled WGS sequence"/>
</dbReference>
<organism evidence="2 3">
    <name type="scientific">Sphingomonas kyeonggiensis</name>
    <dbReference type="NCBI Taxonomy" id="1268553"/>
    <lineage>
        <taxon>Bacteria</taxon>
        <taxon>Pseudomonadati</taxon>
        <taxon>Pseudomonadota</taxon>
        <taxon>Alphaproteobacteria</taxon>
        <taxon>Sphingomonadales</taxon>
        <taxon>Sphingomonadaceae</taxon>
        <taxon>Sphingomonas</taxon>
    </lineage>
</organism>
<feature type="domain" description="PilZ" evidence="1">
    <location>
        <begin position="16"/>
        <end position="88"/>
    </location>
</feature>
<protein>
    <recommendedName>
        <fullName evidence="1">PilZ domain-containing protein</fullName>
    </recommendedName>
</protein>
<accession>A0A7W6JQA5</accession>
<gene>
    <name evidence="2" type="ORF">GGR46_000060</name>
</gene>
<evidence type="ECO:0000259" key="1">
    <source>
        <dbReference type="Pfam" id="PF07238"/>
    </source>
</evidence>